<protein>
    <submittedName>
        <fullName evidence="2">YfiR family protein</fullName>
    </submittedName>
</protein>
<dbReference type="RefSeq" id="WP_151124927.1">
    <property type="nucleotide sequence ID" value="NZ_CP088081.1"/>
</dbReference>
<gene>
    <name evidence="2" type="ORF">F7Q92_14995</name>
</gene>
<feature type="signal peptide" evidence="1">
    <location>
        <begin position="1"/>
        <end position="34"/>
    </location>
</feature>
<comment type="caution">
    <text evidence="2">The sequence shown here is derived from an EMBL/GenBank/DDBJ whole genome shotgun (WGS) entry which is preliminary data.</text>
</comment>
<keyword evidence="1" id="KW-0732">Signal</keyword>
<accession>A0A643F9P3</accession>
<feature type="chain" id="PRO_5024888573" evidence="1">
    <location>
        <begin position="35"/>
        <end position="190"/>
    </location>
</feature>
<dbReference type="InterPro" id="IPR025293">
    <property type="entry name" value="YfiR/HmsC-like"/>
</dbReference>
<reference evidence="2 3" key="1">
    <citation type="submission" date="2019-09" db="EMBL/GenBank/DDBJ databases">
        <title>Draft genome sequences of 48 bacterial type strains from the CCUG.</title>
        <authorList>
            <person name="Tunovic T."/>
            <person name="Pineiro-Iglesias B."/>
            <person name="Unosson C."/>
            <person name="Inganas E."/>
            <person name="Ohlen M."/>
            <person name="Cardew S."/>
            <person name="Jensie-Markopoulos S."/>
            <person name="Salva-Serra F."/>
            <person name="Jaen-Luchoro D."/>
            <person name="Karlsson R."/>
            <person name="Svensson-Stadler L."/>
            <person name="Chun J."/>
            <person name="Moore E."/>
        </authorList>
    </citation>
    <scope>NUCLEOTIDE SEQUENCE [LARGE SCALE GENOMIC DNA]</scope>
    <source>
        <strain evidence="2 3">CCUG 30977</strain>
    </source>
</reference>
<dbReference type="Proteomes" id="UP000430120">
    <property type="component" value="Unassembled WGS sequence"/>
</dbReference>
<organism evidence="2 3">
    <name type="scientific">Ideonella dechloratans</name>
    <dbReference type="NCBI Taxonomy" id="36863"/>
    <lineage>
        <taxon>Bacteria</taxon>
        <taxon>Pseudomonadati</taxon>
        <taxon>Pseudomonadota</taxon>
        <taxon>Betaproteobacteria</taxon>
        <taxon>Burkholderiales</taxon>
        <taxon>Sphaerotilaceae</taxon>
        <taxon>Ideonella</taxon>
    </lineage>
</organism>
<evidence type="ECO:0000256" key="1">
    <source>
        <dbReference type="SAM" id="SignalP"/>
    </source>
</evidence>
<proteinExistence type="predicted"/>
<keyword evidence="3" id="KW-1185">Reference proteome</keyword>
<evidence type="ECO:0000313" key="3">
    <source>
        <dbReference type="Proteomes" id="UP000430120"/>
    </source>
</evidence>
<dbReference type="Pfam" id="PF13689">
    <property type="entry name" value="DUF4154"/>
    <property type="match status" value="1"/>
</dbReference>
<evidence type="ECO:0000313" key="2">
    <source>
        <dbReference type="EMBL" id="KAB0579358.1"/>
    </source>
</evidence>
<name>A0A643F9P3_IDEDE</name>
<dbReference type="OrthoDB" id="7355447at2"/>
<dbReference type="EMBL" id="VZPB01000038">
    <property type="protein sequence ID" value="KAB0579358.1"/>
    <property type="molecule type" value="Genomic_DNA"/>
</dbReference>
<dbReference type="AlphaFoldDB" id="A0A643F9P3"/>
<sequence>MRSVFFIATPPAPPHGRWTGVAIALLGLSPWAQAGTPLAAAESEFAPAEVVSRIVAYTRWPGEPRPLVACISRQADDTAALLARLQAPEAPRPLVARDIAVDTAVPSTCDLVYFMGWTPARQQAALRDLAQRPVLTIGPGADFCSDGGMFCLDSRSDGTHFEVNLDAVARSGLRVHPQVLRLARLGGRTG</sequence>